<evidence type="ECO:0000259" key="1">
    <source>
        <dbReference type="Pfam" id="PF12937"/>
    </source>
</evidence>
<organism evidence="2 3">
    <name type="scientific">Gigaspora margarita</name>
    <dbReference type="NCBI Taxonomy" id="4874"/>
    <lineage>
        <taxon>Eukaryota</taxon>
        <taxon>Fungi</taxon>
        <taxon>Fungi incertae sedis</taxon>
        <taxon>Mucoromycota</taxon>
        <taxon>Glomeromycotina</taxon>
        <taxon>Glomeromycetes</taxon>
        <taxon>Diversisporales</taxon>
        <taxon>Gigasporaceae</taxon>
        <taxon>Gigaspora</taxon>
    </lineage>
</organism>
<gene>
    <name evidence="2" type="ORF">F8M41_023737</name>
</gene>
<evidence type="ECO:0000313" key="2">
    <source>
        <dbReference type="EMBL" id="KAF0480572.1"/>
    </source>
</evidence>
<dbReference type="InterPro" id="IPR036047">
    <property type="entry name" value="F-box-like_dom_sf"/>
</dbReference>
<sequence>MLSLPTECYCMIFNNFRNNYKELLACALVNRHWCGIVMPIMWSEPKRKFRDERLIKIFLLTLNIEEQTLLIPYKMNFPTQPKPLLEYTNFITSITRDLYDGISFLPNLFGKHEVTADFRDAILISLIKMFLRTGKSLKSLYLEDIDCNHINIKDTTITSVELVLPQTVSDGFKRKTLDGLIDNLKETSTLTTLSFVSVRIGIKRMKKLIKIFYNSIVLNSLGVYSFPLGNRSGKLLATFLIKNTTLTSLHLTGKKSINSIGLRLANSLGSVGGKAIEEGLCQNITLTQLNLLSNNIDFNIRPNRPNLEILV</sequence>
<dbReference type="AlphaFoldDB" id="A0A8H4ACZ0"/>
<evidence type="ECO:0000313" key="3">
    <source>
        <dbReference type="Proteomes" id="UP000439903"/>
    </source>
</evidence>
<feature type="domain" description="F-box" evidence="1">
    <location>
        <begin position="2"/>
        <end position="44"/>
    </location>
</feature>
<dbReference type="SUPFAM" id="SSF81383">
    <property type="entry name" value="F-box domain"/>
    <property type="match status" value="1"/>
</dbReference>
<keyword evidence="3" id="KW-1185">Reference proteome</keyword>
<protein>
    <submittedName>
        <fullName evidence="2">F-box domain-containing protein</fullName>
    </submittedName>
</protein>
<dbReference type="InterPro" id="IPR032675">
    <property type="entry name" value="LRR_dom_sf"/>
</dbReference>
<dbReference type="EMBL" id="WTPW01000781">
    <property type="protein sequence ID" value="KAF0480572.1"/>
    <property type="molecule type" value="Genomic_DNA"/>
</dbReference>
<dbReference type="Pfam" id="PF12937">
    <property type="entry name" value="F-box-like"/>
    <property type="match status" value="1"/>
</dbReference>
<proteinExistence type="predicted"/>
<dbReference type="SUPFAM" id="SSF52047">
    <property type="entry name" value="RNI-like"/>
    <property type="match status" value="1"/>
</dbReference>
<name>A0A8H4ACZ0_GIGMA</name>
<reference evidence="2 3" key="1">
    <citation type="journal article" date="2019" name="Environ. Microbiol.">
        <title>At the nexus of three kingdoms: the genome of the mycorrhizal fungus Gigaspora margarita provides insights into plant, endobacterial and fungal interactions.</title>
        <authorList>
            <person name="Venice F."/>
            <person name="Ghignone S."/>
            <person name="Salvioli di Fossalunga A."/>
            <person name="Amselem J."/>
            <person name="Novero M."/>
            <person name="Xianan X."/>
            <person name="Sedzielewska Toro K."/>
            <person name="Morin E."/>
            <person name="Lipzen A."/>
            <person name="Grigoriev I.V."/>
            <person name="Henrissat B."/>
            <person name="Martin F.M."/>
            <person name="Bonfante P."/>
        </authorList>
    </citation>
    <scope>NUCLEOTIDE SEQUENCE [LARGE SCALE GENOMIC DNA]</scope>
    <source>
        <strain evidence="2 3">BEG34</strain>
    </source>
</reference>
<dbReference type="OrthoDB" id="272549at2759"/>
<dbReference type="InterPro" id="IPR001810">
    <property type="entry name" value="F-box_dom"/>
</dbReference>
<dbReference type="Proteomes" id="UP000439903">
    <property type="component" value="Unassembled WGS sequence"/>
</dbReference>
<comment type="caution">
    <text evidence="2">The sequence shown here is derived from an EMBL/GenBank/DDBJ whole genome shotgun (WGS) entry which is preliminary data.</text>
</comment>
<accession>A0A8H4ACZ0</accession>
<dbReference type="Gene3D" id="3.80.10.10">
    <property type="entry name" value="Ribonuclease Inhibitor"/>
    <property type="match status" value="1"/>
</dbReference>